<sequence>MLTKGKKGIHDYLLQRDNNDRREKILNAYGNMRIKSRPLKCPTNFCLTIHSSTMQILTNRECQ</sequence>
<dbReference type="EMBL" id="GGEC01088243">
    <property type="protein sequence ID" value="MBX68727.1"/>
    <property type="molecule type" value="Transcribed_RNA"/>
</dbReference>
<reference evidence="1" key="1">
    <citation type="submission" date="2018-02" db="EMBL/GenBank/DDBJ databases">
        <title>Rhizophora mucronata_Transcriptome.</title>
        <authorList>
            <person name="Meera S.P."/>
            <person name="Sreeshan A."/>
            <person name="Augustine A."/>
        </authorList>
    </citation>
    <scope>NUCLEOTIDE SEQUENCE</scope>
    <source>
        <tissue evidence="1">Leaf</tissue>
    </source>
</reference>
<name>A0A2P2QP52_RHIMU</name>
<organism evidence="1">
    <name type="scientific">Rhizophora mucronata</name>
    <name type="common">Asiatic mangrove</name>
    <dbReference type="NCBI Taxonomy" id="61149"/>
    <lineage>
        <taxon>Eukaryota</taxon>
        <taxon>Viridiplantae</taxon>
        <taxon>Streptophyta</taxon>
        <taxon>Embryophyta</taxon>
        <taxon>Tracheophyta</taxon>
        <taxon>Spermatophyta</taxon>
        <taxon>Magnoliopsida</taxon>
        <taxon>eudicotyledons</taxon>
        <taxon>Gunneridae</taxon>
        <taxon>Pentapetalae</taxon>
        <taxon>rosids</taxon>
        <taxon>fabids</taxon>
        <taxon>Malpighiales</taxon>
        <taxon>Rhizophoraceae</taxon>
        <taxon>Rhizophora</taxon>
    </lineage>
</organism>
<proteinExistence type="predicted"/>
<accession>A0A2P2QP52</accession>
<dbReference type="AlphaFoldDB" id="A0A2P2QP52"/>
<evidence type="ECO:0000313" key="1">
    <source>
        <dbReference type="EMBL" id="MBX68727.1"/>
    </source>
</evidence>
<protein>
    <submittedName>
        <fullName evidence="1">Uncharacterized protein</fullName>
    </submittedName>
</protein>